<protein>
    <submittedName>
        <fullName evidence="1">Uncharacterized protein</fullName>
    </submittedName>
</protein>
<organism evidence="1 2">
    <name type="scientific">Methanophagales virus PBV299</name>
    <dbReference type="NCBI Taxonomy" id="2987730"/>
    <lineage>
        <taxon>Viruses</taxon>
        <taxon>Duplodnaviria</taxon>
        <taxon>Heunggongvirae</taxon>
        <taxon>Uroviricota</taxon>
        <taxon>Caudoviricetes</taxon>
        <taxon>Nakonvirales</taxon>
        <taxon>Ahpuchviridae</taxon>
        <taxon>Kisinvirus</taxon>
        <taxon>Kisinvirus pescaderoense</taxon>
    </lineage>
</organism>
<sequence length="42" mass="4900">MGLEIVIVTEDTGRIWLRDSTTERYWGGLEDYANWSFVSSVF</sequence>
<evidence type="ECO:0000313" key="1">
    <source>
        <dbReference type="EMBL" id="UYL64854.1"/>
    </source>
</evidence>
<accession>A0ABY6GLG6</accession>
<evidence type="ECO:0000313" key="2">
    <source>
        <dbReference type="Proteomes" id="UP001156193"/>
    </source>
</evidence>
<keyword evidence="2" id="KW-1185">Reference proteome</keyword>
<name>A0ABY6GLG6_9CAUD</name>
<dbReference type="EMBL" id="OP413838">
    <property type="protein sequence ID" value="UYL64854.1"/>
    <property type="molecule type" value="Genomic_DNA"/>
</dbReference>
<proteinExistence type="predicted"/>
<dbReference type="Proteomes" id="UP001156193">
    <property type="component" value="Segment"/>
</dbReference>
<reference evidence="1 2" key="1">
    <citation type="submission" date="2022-09" db="EMBL/GenBank/DDBJ databases">
        <title>Evolutionary Diversification of Methanotrophic Ca. Methanophagales (ANME-1) and Their Expansive Virome.</title>
        <authorList>
            <person name="Laso-Perez R."/>
            <person name="Wu F."/>
            <person name="Cremiere A."/>
            <person name="Speth D."/>
            <person name="Magyar J.S."/>
            <person name="Krupovic M."/>
            <person name="Orphan V.J."/>
        </authorList>
    </citation>
    <scope>NUCLEOTIDE SEQUENCE [LARGE SCALE GENOMIC DNA]</scope>
    <source>
        <strain evidence="1">PBV299</strain>
    </source>
</reference>
<gene>
    <name evidence="1" type="ORF">OFDIEDLO_00058</name>
</gene>